<proteinExistence type="predicted"/>
<accession>U5D714</accession>
<organism evidence="1 2">
    <name type="scientific">Amborella trichopoda</name>
    <dbReference type="NCBI Taxonomy" id="13333"/>
    <lineage>
        <taxon>Eukaryota</taxon>
        <taxon>Viridiplantae</taxon>
        <taxon>Streptophyta</taxon>
        <taxon>Embryophyta</taxon>
        <taxon>Tracheophyta</taxon>
        <taxon>Spermatophyta</taxon>
        <taxon>Magnoliopsida</taxon>
        <taxon>Amborellales</taxon>
        <taxon>Amborellaceae</taxon>
        <taxon>Amborella</taxon>
    </lineage>
</organism>
<dbReference type="Gramene" id="ERN18254">
    <property type="protein sequence ID" value="ERN18254"/>
    <property type="gene ID" value="AMTR_s00055p00115600"/>
</dbReference>
<evidence type="ECO:0000313" key="1">
    <source>
        <dbReference type="EMBL" id="ERN18254.1"/>
    </source>
</evidence>
<sequence>MSRQPSVASRSSLLLKVFAAPQSLNPRSAVHQDLLYQSHRRVFKTELLVWLLIHLKQMDRKMITIVIPNCCSIKEIQD</sequence>
<keyword evidence="2" id="KW-1185">Reference proteome</keyword>
<reference evidence="2" key="1">
    <citation type="journal article" date="2013" name="Science">
        <title>The Amborella genome and the evolution of flowering plants.</title>
        <authorList>
            <consortium name="Amborella Genome Project"/>
        </authorList>
    </citation>
    <scope>NUCLEOTIDE SEQUENCE [LARGE SCALE GENOMIC DNA]</scope>
</reference>
<dbReference type="HOGENOM" id="CLU_2625266_0_0_1"/>
<dbReference type="EMBL" id="KI392237">
    <property type="protein sequence ID" value="ERN18254.1"/>
    <property type="molecule type" value="Genomic_DNA"/>
</dbReference>
<name>U5D714_AMBTC</name>
<gene>
    <name evidence="1" type="ORF">AMTR_s00055p00115600</name>
</gene>
<evidence type="ECO:0000313" key="2">
    <source>
        <dbReference type="Proteomes" id="UP000017836"/>
    </source>
</evidence>
<dbReference type="AlphaFoldDB" id="U5D714"/>
<protein>
    <submittedName>
        <fullName evidence="1">Uncharacterized protein</fullName>
    </submittedName>
</protein>
<dbReference type="Proteomes" id="UP000017836">
    <property type="component" value="Unassembled WGS sequence"/>
</dbReference>